<reference evidence="1 2" key="1">
    <citation type="journal article" date="2005" name="Int. J. Syst. Evol. Microbiol.">
        <title>Bacillus litoralis sp. nov., isolated from a tidal flat of the Yellow Sea in Korea.</title>
        <authorList>
            <person name="Yoon J.H."/>
            <person name="Oh T.K."/>
        </authorList>
    </citation>
    <scope>NUCLEOTIDE SEQUENCE [LARGE SCALE GENOMIC DNA]</scope>
    <source>
        <strain evidence="1 2">SW-211</strain>
    </source>
</reference>
<proteinExistence type="predicted"/>
<gene>
    <name evidence="1" type="ORF">FS935_07585</name>
</gene>
<protein>
    <recommendedName>
        <fullName evidence="3">WYL domain-containing protein</fullName>
    </recommendedName>
</protein>
<evidence type="ECO:0000313" key="1">
    <source>
        <dbReference type="EMBL" id="TXC91494.1"/>
    </source>
</evidence>
<evidence type="ECO:0000313" key="2">
    <source>
        <dbReference type="Proteomes" id="UP000321363"/>
    </source>
</evidence>
<organism evidence="1 2">
    <name type="scientific">Metabacillus litoralis</name>
    <dbReference type="NCBI Taxonomy" id="152268"/>
    <lineage>
        <taxon>Bacteria</taxon>
        <taxon>Bacillati</taxon>
        <taxon>Bacillota</taxon>
        <taxon>Bacilli</taxon>
        <taxon>Bacillales</taxon>
        <taxon>Bacillaceae</taxon>
        <taxon>Metabacillus</taxon>
    </lineage>
</organism>
<dbReference type="AlphaFoldDB" id="A0A5C6W0W6"/>
<dbReference type="EMBL" id="VOQF01000004">
    <property type="protein sequence ID" value="TXC91494.1"/>
    <property type="molecule type" value="Genomic_DNA"/>
</dbReference>
<keyword evidence="2" id="KW-1185">Reference proteome</keyword>
<evidence type="ECO:0008006" key="3">
    <source>
        <dbReference type="Google" id="ProtNLM"/>
    </source>
</evidence>
<dbReference type="RefSeq" id="WP_146947184.1">
    <property type="nucleotide sequence ID" value="NZ_VOQF01000004.1"/>
</dbReference>
<dbReference type="Proteomes" id="UP000321363">
    <property type="component" value="Unassembled WGS sequence"/>
</dbReference>
<dbReference type="OrthoDB" id="2112405at2"/>
<name>A0A5C6W0W6_9BACI</name>
<accession>A0A5C6W0W6</accession>
<sequence>MKYLLNWSLQNNMPITIIYLSGNGHISQRKVVVKKLNNQKLIAYCYLRKHIRSFSLTNILSADHIVKSSAV</sequence>
<comment type="caution">
    <text evidence="1">The sequence shown here is derived from an EMBL/GenBank/DDBJ whole genome shotgun (WGS) entry which is preliminary data.</text>
</comment>